<protein>
    <recommendedName>
        <fullName evidence="3">Coiled-coil domain-containing protein</fullName>
    </recommendedName>
</protein>
<evidence type="ECO:0000256" key="2">
    <source>
        <dbReference type="SAM" id="MobiDB-lite"/>
    </source>
</evidence>
<dbReference type="PANTHER" id="PTHR23247">
    <property type="entry name" value="NY-REN-41 ANTIGEN L15 -RELATED"/>
    <property type="match status" value="1"/>
</dbReference>
<feature type="domain" description="Coiled-coil" evidence="3">
    <location>
        <begin position="134"/>
        <end position="291"/>
    </location>
</feature>
<reference evidence="4 5" key="1">
    <citation type="submission" date="2024-01" db="EMBL/GenBank/DDBJ databases">
        <title>The genome of the rayed Mediterranean limpet Patella caerulea (Linnaeus, 1758).</title>
        <authorList>
            <person name="Anh-Thu Weber A."/>
            <person name="Halstead-Nussloch G."/>
        </authorList>
    </citation>
    <scope>NUCLEOTIDE SEQUENCE [LARGE SCALE GENOMIC DNA]</scope>
    <source>
        <strain evidence="4">AATW-2023a</strain>
        <tissue evidence="4">Whole specimen</tissue>
    </source>
</reference>
<feature type="compositionally biased region" description="Polar residues" evidence="2">
    <location>
        <begin position="94"/>
        <end position="107"/>
    </location>
</feature>
<name>A0AAN8FYI2_PATCE</name>
<dbReference type="InterPro" id="IPR025259">
    <property type="entry name" value="CCDC34/181"/>
</dbReference>
<accession>A0AAN8FYI2</accession>
<dbReference type="InterPro" id="IPR045323">
    <property type="entry name" value="CCDC34"/>
</dbReference>
<dbReference type="Proteomes" id="UP001347796">
    <property type="component" value="Unassembled WGS sequence"/>
</dbReference>
<feature type="compositionally biased region" description="Polar residues" evidence="2">
    <location>
        <begin position="26"/>
        <end position="41"/>
    </location>
</feature>
<feature type="coiled-coil region" evidence="1">
    <location>
        <begin position="144"/>
        <end position="274"/>
    </location>
</feature>
<evidence type="ECO:0000256" key="1">
    <source>
        <dbReference type="SAM" id="Coils"/>
    </source>
</evidence>
<evidence type="ECO:0000313" key="5">
    <source>
        <dbReference type="Proteomes" id="UP001347796"/>
    </source>
</evidence>
<keyword evidence="1" id="KW-0175">Coiled coil</keyword>
<feature type="region of interest" description="Disordered" evidence="2">
    <location>
        <begin position="92"/>
        <end position="128"/>
    </location>
</feature>
<organism evidence="4 5">
    <name type="scientific">Patella caerulea</name>
    <name type="common">Rayed Mediterranean limpet</name>
    <dbReference type="NCBI Taxonomy" id="87958"/>
    <lineage>
        <taxon>Eukaryota</taxon>
        <taxon>Metazoa</taxon>
        <taxon>Spiralia</taxon>
        <taxon>Lophotrochozoa</taxon>
        <taxon>Mollusca</taxon>
        <taxon>Gastropoda</taxon>
        <taxon>Patellogastropoda</taxon>
        <taxon>Patelloidea</taxon>
        <taxon>Patellidae</taxon>
        <taxon>Patella</taxon>
    </lineage>
</organism>
<comment type="caution">
    <text evidence="4">The sequence shown here is derived from an EMBL/GenBank/DDBJ whole genome shotgun (WGS) entry which is preliminary data.</text>
</comment>
<dbReference type="PANTHER" id="PTHR23247:SF2">
    <property type="entry name" value="COILED-COIL DOMAIN-CONTAINING PROTEIN 34"/>
    <property type="match status" value="1"/>
</dbReference>
<feature type="compositionally biased region" description="Basic residues" evidence="2">
    <location>
        <begin position="114"/>
        <end position="125"/>
    </location>
</feature>
<keyword evidence="5" id="KW-1185">Reference proteome</keyword>
<sequence length="314" mass="37532">MDDYYLTSSRPRPVTATVTKPKWMEPTSSSTYRHSLDSTGSTASLTSVLDHDSYISDYTDDDDDIHHTFNDMKIEEGPLDSTYNKTVDDKTDDTCNYTTDDQLSSYSPYERSKSKSPRTPIRKQRKMEDEFQGLSPWERWLLIKTREERIKKKFELRNKRAKEEEEKKKEEKKMEKIGRKEEEIEKWEEKKIEKIKQQKRLEKEAKELEKSKEEEKKMEILEKSSQKYKEWMKAKKQAELKKRRAEKEKLIREKEEEEARKLKAEQKYKEWIEKAKQRPLSACINCSRSSSSNRLTGKCFYFLSNHMSPYQIPG</sequence>
<evidence type="ECO:0000259" key="3">
    <source>
        <dbReference type="Pfam" id="PF13904"/>
    </source>
</evidence>
<dbReference type="AlphaFoldDB" id="A0AAN8FYI2"/>
<proteinExistence type="predicted"/>
<feature type="region of interest" description="Disordered" evidence="2">
    <location>
        <begin position="21"/>
        <end position="41"/>
    </location>
</feature>
<dbReference type="EMBL" id="JAZGQO010000021">
    <property type="protein sequence ID" value="KAK6166837.1"/>
    <property type="molecule type" value="Genomic_DNA"/>
</dbReference>
<evidence type="ECO:0000313" key="4">
    <source>
        <dbReference type="EMBL" id="KAK6166837.1"/>
    </source>
</evidence>
<gene>
    <name evidence="4" type="ORF">SNE40_023451</name>
</gene>
<dbReference type="Pfam" id="PF13904">
    <property type="entry name" value="CCDC34"/>
    <property type="match status" value="1"/>
</dbReference>